<comment type="caution">
    <text evidence="2">The sequence shown here is derived from an EMBL/GenBank/DDBJ whole genome shotgun (WGS) entry which is preliminary data.</text>
</comment>
<dbReference type="EMBL" id="SDOV01000001">
    <property type="protein sequence ID" value="KAH7644545.1"/>
    <property type="molecule type" value="Genomic_DNA"/>
</dbReference>
<gene>
    <name evidence="2" type="ORF">HUG17_0083</name>
</gene>
<feature type="compositionally biased region" description="Low complexity" evidence="1">
    <location>
        <begin position="205"/>
        <end position="216"/>
    </location>
</feature>
<dbReference type="PANTHER" id="PTHR33964:SF1">
    <property type="entry name" value="RE45066P"/>
    <property type="match status" value="1"/>
</dbReference>
<accession>A0A9D4SKM5</accession>
<reference evidence="2" key="1">
    <citation type="submission" date="2020-06" db="EMBL/GenBank/DDBJ databases">
        <authorList>
            <person name="Ji K."/>
            <person name="Li J."/>
        </authorList>
    </citation>
    <scope>NUCLEOTIDE SEQUENCE</scope>
    <source>
        <strain evidence="2">JKM2019</strain>
        <tissue evidence="2">Whole body</tissue>
    </source>
</reference>
<evidence type="ECO:0000313" key="2">
    <source>
        <dbReference type="EMBL" id="KAH7644545.1"/>
    </source>
</evidence>
<sequence length="303" mass="35002">MDKINSSIVNNKTDKMIISINNIWPKMNNENRQRRSIINDDGQNDDNHVIDGGQLPQLRRLQSTSESSSSSTASLMKTSIAINRCSPKTFETCLSMMQEVMENSSLAFPINSRDLDITCRKLKSGDYCAEKYIRSCAGNRQRHLYQDIVQGSKNVIRLLCQQGRTQQLYLQYAPCLKDISISTQKCSTVVRRFQSISKMMSDNEQQQQQQTRQKTTNDGDNDERLLRFCCAYQESVDCQIRNVRKYCGQEGLRFFEHYMSEMTNSLINQHCAGYTYSDKCKHNSVASQHSCRLTRIEWIVLFD</sequence>
<dbReference type="PANTHER" id="PTHR33964">
    <property type="entry name" value="RE45066P-RELATED"/>
    <property type="match status" value="1"/>
</dbReference>
<name>A0A9D4SKM5_DERFA</name>
<proteinExistence type="predicted"/>
<feature type="region of interest" description="Disordered" evidence="1">
    <location>
        <begin position="200"/>
        <end position="219"/>
    </location>
</feature>
<protein>
    <submittedName>
        <fullName evidence="2">Uncharacterized protein</fullName>
    </submittedName>
</protein>
<organism evidence="2">
    <name type="scientific">Dermatophagoides farinae</name>
    <name type="common">American house dust mite</name>
    <dbReference type="NCBI Taxonomy" id="6954"/>
    <lineage>
        <taxon>Eukaryota</taxon>
        <taxon>Metazoa</taxon>
        <taxon>Ecdysozoa</taxon>
        <taxon>Arthropoda</taxon>
        <taxon>Chelicerata</taxon>
        <taxon>Arachnida</taxon>
        <taxon>Acari</taxon>
        <taxon>Acariformes</taxon>
        <taxon>Sarcoptiformes</taxon>
        <taxon>Astigmata</taxon>
        <taxon>Psoroptidia</taxon>
        <taxon>Analgoidea</taxon>
        <taxon>Pyroglyphidae</taxon>
        <taxon>Dermatophagoidinae</taxon>
        <taxon>Dermatophagoides</taxon>
    </lineage>
</organism>
<reference evidence="2" key="2">
    <citation type="journal article" date="2021" name="World Allergy Organ. J.">
        <title>Chromosome-level assembly of Dermatophagoides farinae genome and transcriptome reveals two novel allergens Der f 37 and Der f 39.</title>
        <authorList>
            <person name="Chen J."/>
            <person name="Cai Z."/>
            <person name="Fan D."/>
            <person name="Hu J."/>
            <person name="Hou Y."/>
            <person name="He Y."/>
            <person name="Zhang Z."/>
            <person name="Zhao Z."/>
            <person name="Gao P."/>
            <person name="Hu W."/>
            <person name="Sun J."/>
            <person name="Li J."/>
            <person name="Ji K."/>
        </authorList>
    </citation>
    <scope>NUCLEOTIDE SEQUENCE</scope>
    <source>
        <strain evidence="2">JKM2019</strain>
    </source>
</reference>
<dbReference type="AlphaFoldDB" id="A0A9D4SKM5"/>
<evidence type="ECO:0000256" key="1">
    <source>
        <dbReference type="SAM" id="MobiDB-lite"/>
    </source>
</evidence>
<dbReference type="Proteomes" id="UP000828236">
    <property type="component" value="Unassembled WGS sequence"/>
</dbReference>